<organism evidence="1">
    <name type="scientific">uncultured Caudovirales phage</name>
    <dbReference type="NCBI Taxonomy" id="2100421"/>
    <lineage>
        <taxon>Viruses</taxon>
        <taxon>Duplodnaviria</taxon>
        <taxon>Heunggongvirae</taxon>
        <taxon>Uroviricota</taxon>
        <taxon>Caudoviricetes</taxon>
        <taxon>Peduoviridae</taxon>
        <taxon>Maltschvirus</taxon>
        <taxon>Maltschvirus maltsch</taxon>
    </lineage>
</organism>
<gene>
    <name evidence="1" type="ORF">UFOVP628_44</name>
</gene>
<evidence type="ECO:0000313" key="1">
    <source>
        <dbReference type="EMBL" id="CAB4153987.1"/>
    </source>
</evidence>
<name>A0A6J5N6F4_9CAUD</name>
<reference evidence="1" key="1">
    <citation type="submission" date="2020-04" db="EMBL/GenBank/DDBJ databases">
        <authorList>
            <person name="Chiriac C."/>
            <person name="Salcher M."/>
            <person name="Ghai R."/>
            <person name="Kavagutti S V."/>
        </authorList>
    </citation>
    <scope>NUCLEOTIDE SEQUENCE</scope>
</reference>
<sequence length="41" mass="4448">MSKTEANTLLDRLREGQPVPTYLIELALVATGDKPAEPGHD</sequence>
<dbReference type="EMBL" id="LR796601">
    <property type="protein sequence ID" value="CAB4153987.1"/>
    <property type="molecule type" value="Genomic_DNA"/>
</dbReference>
<proteinExistence type="predicted"/>
<accession>A0A6J5N6F4</accession>
<protein>
    <submittedName>
        <fullName evidence="1">Uncharacterized protein</fullName>
    </submittedName>
</protein>